<keyword evidence="1" id="KW-0812">Transmembrane</keyword>
<reference evidence="3" key="1">
    <citation type="journal article" date="2019" name="Int. J. Syst. Evol. Microbiol.">
        <title>The Global Catalogue of Microorganisms (GCM) 10K type strain sequencing project: providing services to taxonomists for standard genome sequencing and annotation.</title>
        <authorList>
            <consortium name="The Broad Institute Genomics Platform"/>
            <consortium name="The Broad Institute Genome Sequencing Center for Infectious Disease"/>
            <person name="Wu L."/>
            <person name="Ma J."/>
        </authorList>
    </citation>
    <scope>NUCLEOTIDE SEQUENCE [LARGE SCALE GENOMIC DNA]</scope>
    <source>
        <strain evidence="3">KCTC 23299</strain>
    </source>
</reference>
<accession>A0ABW6A8A9</accession>
<keyword evidence="1" id="KW-0472">Membrane</keyword>
<feature type="transmembrane region" description="Helical" evidence="1">
    <location>
        <begin position="120"/>
        <end position="145"/>
    </location>
</feature>
<keyword evidence="3" id="KW-1185">Reference proteome</keyword>
<name>A0ABW6A8A9_9BACT</name>
<proteinExistence type="predicted"/>
<dbReference type="RefSeq" id="WP_386097640.1">
    <property type="nucleotide sequence ID" value="NZ_JBHUOZ010000002.1"/>
</dbReference>
<dbReference type="EMBL" id="JBHUOZ010000002">
    <property type="protein sequence ID" value="MFD2919928.1"/>
    <property type="molecule type" value="Genomic_DNA"/>
</dbReference>
<dbReference type="Proteomes" id="UP001597511">
    <property type="component" value="Unassembled WGS sequence"/>
</dbReference>
<evidence type="ECO:0000256" key="1">
    <source>
        <dbReference type="SAM" id="Phobius"/>
    </source>
</evidence>
<protein>
    <submittedName>
        <fullName evidence="2">Uncharacterized protein</fullName>
    </submittedName>
</protein>
<evidence type="ECO:0000313" key="3">
    <source>
        <dbReference type="Proteomes" id="UP001597511"/>
    </source>
</evidence>
<organism evidence="2 3">
    <name type="scientific">Terrimonas rubra</name>
    <dbReference type="NCBI Taxonomy" id="1035890"/>
    <lineage>
        <taxon>Bacteria</taxon>
        <taxon>Pseudomonadati</taxon>
        <taxon>Bacteroidota</taxon>
        <taxon>Chitinophagia</taxon>
        <taxon>Chitinophagales</taxon>
        <taxon>Chitinophagaceae</taxon>
        <taxon>Terrimonas</taxon>
    </lineage>
</organism>
<keyword evidence="1" id="KW-1133">Transmembrane helix</keyword>
<sequence length="171" mass="19226">MNRLLLLFTIILLPLLACAQPGYLFVKKGAKKKKTYEEGDRIALRLTNDTVYHGLITLLYRDTIYLNGKPIPARDVKAVVLPVRSNKFPVDGKTLLLITAGSAMVSGGLMLNDMETPKNAIMTGLAMGFGSILVRYGIQTVVHWVRKKEYRMGKKYRIQVLEFHMPGRLGF</sequence>
<comment type="caution">
    <text evidence="2">The sequence shown here is derived from an EMBL/GenBank/DDBJ whole genome shotgun (WGS) entry which is preliminary data.</text>
</comment>
<evidence type="ECO:0000313" key="2">
    <source>
        <dbReference type="EMBL" id="MFD2919928.1"/>
    </source>
</evidence>
<gene>
    <name evidence="2" type="ORF">ACFS6H_09435</name>
</gene>